<organism evidence="1 2">
    <name type="scientific">Sulfitobacter faviae</name>
    <dbReference type="NCBI Taxonomy" id="1775881"/>
    <lineage>
        <taxon>Bacteria</taxon>
        <taxon>Pseudomonadati</taxon>
        <taxon>Pseudomonadota</taxon>
        <taxon>Alphaproteobacteria</taxon>
        <taxon>Rhodobacterales</taxon>
        <taxon>Roseobacteraceae</taxon>
        <taxon>Sulfitobacter</taxon>
    </lineage>
</organism>
<dbReference type="EMBL" id="CP139727">
    <property type="protein sequence ID" value="WPZ23507.1"/>
    <property type="molecule type" value="Genomic_DNA"/>
</dbReference>
<accession>A0ABZ0V8W8</accession>
<geneLocation type="plasmid" evidence="1 2">
    <name>unnamed02</name>
</geneLocation>
<keyword evidence="1" id="KW-0614">Plasmid</keyword>
<keyword evidence="2" id="KW-1185">Reference proteome</keyword>
<sequence length="600" mass="66397">MSILVALSVVLTGINGLFGAAAPLPSVTQHAMVLQSSETKPLLRSAPQEPRVFLAASEDEAVAQGAFKMGIGLASVADWSAQQPFLDVMKTARPWLGHLPDQFGGMEYEELLEKGVLDGDGWPLWVPSELGSIGTVILTDMPAGAKSLSGRYRLAFDGAGIIEVRGRAERVHYKKDVITFDYEPGPGLVDIRIQQSDPADPVRNITVIKEKHLAAYAAGSRFNPYWVDRIRDFKGLRFMDWMGTNHATLSEWRTRPKPDDFTYAQKGVPVEIQVALANELSIDPWFNVPHLADDAFVRAFAEHVKDNLDPNLKAYVEFSNEVWNWQFSQARWADEQALARWGQKDAWVQYYALRATQVAQIWSEVFANEAAERLVNVISTQTGWIGLEQDILNAPLWQAESPGTPIPAEAFDAYAVTGYLGGVLGMAEYESLVQTWLSESLEQAKVEADAAGLRGEAADEYIDEHRYDHASTLAAQDLMDGSLSGTSGALFDLTERIWPYHAEVARAHGLDLIVYEGGTHIVGIGPQVDNAELTAFMQHFNYSPEMGRIYGLLLRAWGDLGGGLFAAYNDVYAPTKWGSWGGLRHLDDHNPRWDALVSFQ</sequence>
<evidence type="ECO:0000313" key="1">
    <source>
        <dbReference type="EMBL" id="WPZ23507.1"/>
    </source>
</evidence>
<protein>
    <submittedName>
        <fullName evidence="1">Uncharacterized protein</fullName>
    </submittedName>
</protein>
<name>A0ABZ0V8W8_9RHOB</name>
<dbReference type="RefSeq" id="WP_322329878.1">
    <property type="nucleotide sequence ID" value="NZ_CP139727.1"/>
</dbReference>
<reference evidence="1 2" key="1">
    <citation type="submission" date="2023-11" db="EMBL/GenBank/DDBJ databases">
        <title>From the Deep-Sea to the Surface: Bacterial Genomes Isolated from the Moytirra Hydrothermal Vent Plume.</title>
        <authorList>
            <person name="Major S.R."/>
        </authorList>
    </citation>
    <scope>NUCLEOTIDE SEQUENCE [LARGE SCALE GENOMIC DNA]</scope>
    <source>
        <strain evidence="1 2">OXR-9</strain>
        <plasmid evidence="1 2">unnamed02</plasmid>
    </source>
</reference>
<gene>
    <name evidence="1" type="ORF">T7987_17500</name>
</gene>
<dbReference type="Proteomes" id="UP001326567">
    <property type="component" value="Plasmid unnamed02"/>
</dbReference>
<proteinExistence type="predicted"/>
<evidence type="ECO:0000313" key="2">
    <source>
        <dbReference type="Proteomes" id="UP001326567"/>
    </source>
</evidence>